<feature type="repeat" description="HEAT" evidence="2">
    <location>
        <begin position="403"/>
        <end position="441"/>
    </location>
</feature>
<dbReference type="Proteomes" id="UP000265618">
    <property type="component" value="Unassembled WGS sequence"/>
</dbReference>
<proteinExistence type="predicted"/>
<dbReference type="InterPro" id="IPR000357">
    <property type="entry name" value="HEAT"/>
</dbReference>
<dbReference type="InterPro" id="IPR016024">
    <property type="entry name" value="ARM-type_fold"/>
</dbReference>
<comment type="caution">
    <text evidence="3">The sequence shown here is derived from an EMBL/GenBank/DDBJ whole genome shotgun (WGS) entry which is preliminary data.</text>
</comment>
<evidence type="ECO:0000313" key="4">
    <source>
        <dbReference type="Proteomes" id="UP000265618"/>
    </source>
</evidence>
<dbReference type="PANTHER" id="PTHR10648">
    <property type="entry name" value="SERINE/THREONINE-PROTEIN PHOSPHATASE PP2A 65 KDA REGULATORY SUBUNIT"/>
    <property type="match status" value="1"/>
</dbReference>
<protein>
    <submittedName>
        <fullName evidence="3">Uncharacterized protein</fullName>
    </submittedName>
</protein>
<organism evidence="3 4">
    <name type="scientific">Kipferlia bialata</name>
    <dbReference type="NCBI Taxonomy" id="797122"/>
    <lineage>
        <taxon>Eukaryota</taxon>
        <taxon>Metamonada</taxon>
        <taxon>Carpediemonas-like organisms</taxon>
        <taxon>Kipferlia</taxon>
    </lineage>
</organism>
<dbReference type="InterPro" id="IPR051023">
    <property type="entry name" value="PP2A_Regulatory_Subunit_A"/>
</dbReference>
<dbReference type="Gene3D" id="1.25.10.10">
    <property type="entry name" value="Leucine-rich Repeat Variant"/>
    <property type="match status" value="1"/>
</dbReference>
<dbReference type="AlphaFoldDB" id="A0A9K3CT90"/>
<sequence length="585" mass="63049">MSQSLSYSAAVLIDQLRHPDELGIRMNAVKNVDVIARAIGAARTRDELIPYLHECIDDEDEVLTVLAEKLAGFVNHVGGVPYAHTILAPLESLAVADARVVRNQAIESITSLVEIMAGAAVDKYVVPMVVKLAQGECFNFRTSAAALVPVAYPKASATNKQALLAEFAQIGTQELPVLRRGAASALLPLVKAVEPAVAATTLVEEFRRLSEDSQDTVRATVVPVGVAIGEALAEHAEYKDAALASLGLFRQMGKDRAWRVRYHVAKGYMAYLGCMQTLVGERDGVADVADLFVSLLGDSEAEVRAIAATQLKEVGTSLRQHPLHLAKLVEAVGARIHDPVDYVRVAVAGNAIGLASVLTRAMMIQQLKPVLDKFLEDKDAQVRLAVVSRSVELVPLDPFVTSLVPAIFLLADDEDWRVRCAVIEVFASICHALPTSVFEQKLVGLPFNWLGDSICAIRYVAAKCVAQLVGHFGGAWFDRIVAPRLQALRSHPSYLHRITLLRCIGHLAEVVPAETEAQLGATALALCQDVVPNVRLTAAETLLTMGNHMSDSYKQSKAVPALQRLVQDKDADVKDGATKALAGLQ</sequence>
<dbReference type="PANTHER" id="PTHR10648:SF4">
    <property type="entry name" value="PROTEIN PHOSPHATASE 2 (FORMERLY 2A), REGULATORY SUBUNIT A, BETA ISOFORM-RELATED"/>
    <property type="match status" value="1"/>
</dbReference>
<dbReference type="GO" id="GO:0000159">
    <property type="term" value="C:protein phosphatase type 2A complex"/>
    <property type="evidence" value="ECO:0007669"/>
    <property type="project" value="TreeGrafter"/>
</dbReference>
<evidence type="ECO:0000256" key="1">
    <source>
        <dbReference type="ARBA" id="ARBA00022737"/>
    </source>
</evidence>
<reference evidence="3 4" key="1">
    <citation type="journal article" date="2018" name="PLoS ONE">
        <title>The draft genome of Kipferlia bialata reveals reductive genome evolution in fornicate parasites.</title>
        <authorList>
            <person name="Tanifuji G."/>
            <person name="Takabayashi S."/>
            <person name="Kume K."/>
            <person name="Takagi M."/>
            <person name="Nakayama T."/>
            <person name="Kamikawa R."/>
            <person name="Inagaki Y."/>
            <person name="Hashimoto T."/>
        </authorList>
    </citation>
    <scope>NUCLEOTIDE SEQUENCE [LARGE SCALE GENOMIC DNA]</scope>
    <source>
        <strain evidence="3">NY0173</strain>
    </source>
</reference>
<dbReference type="GO" id="GO:0005829">
    <property type="term" value="C:cytosol"/>
    <property type="evidence" value="ECO:0007669"/>
    <property type="project" value="TreeGrafter"/>
</dbReference>
<dbReference type="SUPFAM" id="SSF48371">
    <property type="entry name" value="ARM repeat"/>
    <property type="match status" value="1"/>
</dbReference>
<name>A0A9K3CT90_9EUKA</name>
<keyword evidence="4" id="KW-1185">Reference proteome</keyword>
<evidence type="ECO:0000313" key="3">
    <source>
        <dbReference type="EMBL" id="GIQ82786.1"/>
    </source>
</evidence>
<dbReference type="GO" id="GO:0005634">
    <property type="term" value="C:nucleus"/>
    <property type="evidence" value="ECO:0007669"/>
    <property type="project" value="TreeGrafter"/>
</dbReference>
<dbReference type="Pfam" id="PF02985">
    <property type="entry name" value="HEAT"/>
    <property type="match status" value="1"/>
</dbReference>
<dbReference type="InterPro" id="IPR011989">
    <property type="entry name" value="ARM-like"/>
</dbReference>
<dbReference type="OrthoDB" id="340346at2759"/>
<evidence type="ECO:0000256" key="2">
    <source>
        <dbReference type="PROSITE-ProRule" id="PRU00103"/>
    </source>
</evidence>
<keyword evidence="1" id="KW-0677">Repeat</keyword>
<dbReference type="PROSITE" id="PS50077">
    <property type="entry name" value="HEAT_REPEAT"/>
    <property type="match status" value="2"/>
</dbReference>
<dbReference type="Pfam" id="PF13646">
    <property type="entry name" value="HEAT_2"/>
    <property type="match status" value="1"/>
</dbReference>
<dbReference type="GO" id="GO:0019888">
    <property type="term" value="F:protein phosphatase regulator activity"/>
    <property type="evidence" value="ECO:0007669"/>
    <property type="project" value="TreeGrafter"/>
</dbReference>
<dbReference type="InterPro" id="IPR021133">
    <property type="entry name" value="HEAT_type_2"/>
</dbReference>
<dbReference type="EMBL" id="BDIP01000813">
    <property type="protein sequence ID" value="GIQ82786.1"/>
    <property type="molecule type" value="Genomic_DNA"/>
</dbReference>
<feature type="repeat" description="HEAT" evidence="2">
    <location>
        <begin position="558"/>
        <end position="585"/>
    </location>
</feature>
<accession>A0A9K3CT90</accession>
<gene>
    <name evidence="3" type="ORF">KIPB_003984</name>
</gene>